<gene>
    <name evidence="5" type="primary">mepM_3</name>
    <name evidence="5" type="ORF">SPDO_32650</name>
</gene>
<dbReference type="RefSeq" id="WP_088368566.1">
    <property type="nucleotide sequence ID" value="NZ_NBBI01000013.1"/>
</dbReference>
<evidence type="ECO:0000313" key="5">
    <source>
        <dbReference type="EMBL" id="OWK27582.1"/>
    </source>
</evidence>
<evidence type="ECO:0000256" key="3">
    <source>
        <dbReference type="SAM" id="MobiDB-lite"/>
    </source>
</evidence>
<evidence type="ECO:0000256" key="1">
    <source>
        <dbReference type="ARBA" id="ARBA00022729"/>
    </source>
</evidence>
<feature type="region of interest" description="Disordered" evidence="3">
    <location>
        <begin position="599"/>
        <end position="640"/>
    </location>
</feature>
<dbReference type="PANTHER" id="PTHR21666">
    <property type="entry name" value="PEPTIDASE-RELATED"/>
    <property type="match status" value="1"/>
</dbReference>
<dbReference type="EC" id="3.4.24.-" evidence="5"/>
<reference evidence="5 6" key="1">
    <citation type="submission" date="2017-03" db="EMBL/GenBank/DDBJ databases">
        <title>Genome sequence of Sphingomonas dokdonensis DSM 21029.</title>
        <authorList>
            <person name="Poehlein A."/>
            <person name="Wuebbeler J.H."/>
            <person name="Steinbuechel A."/>
            <person name="Daniel R."/>
        </authorList>
    </citation>
    <scope>NUCLEOTIDE SEQUENCE [LARGE SCALE GENOMIC DNA]</scope>
    <source>
        <strain evidence="5 6">DSM 21029</strain>
    </source>
</reference>
<comment type="caution">
    <text evidence="5">The sequence shown here is derived from an EMBL/GenBank/DDBJ whole genome shotgun (WGS) entry which is preliminary data.</text>
</comment>
<dbReference type="SUPFAM" id="SSF51261">
    <property type="entry name" value="Duplicated hybrid motif"/>
    <property type="match status" value="1"/>
</dbReference>
<dbReference type="CDD" id="cd12797">
    <property type="entry name" value="M23_peptidase"/>
    <property type="match status" value="1"/>
</dbReference>
<dbReference type="AlphaFoldDB" id="A0A245ZD14"/>
<feature type="region of interest" description="Disordered" evidence="3">
    <location>
        <begin position="459"/>
        <end position="479"/>
    </location>
</feature>
<dbReference type="InterPro" id="IPR016047">
    <property type="entry name" value="M23ase_b-sheet_dom"/>
</dbReference>
<dbReference type="Pfam" id="PF01551">
    <property type="entry name" value="Peptidase_M23"/>
    <property type="match status" value="1"/>
</dbReference>
<dbReference type="GO" id="GO:0004222">
    <property type="term" value="F:metalloendopeptidase activity"/>
    <property type="evidence" value="ECO:0007669"/>
    <property type="project" value="TreeGrafter"/>
</dbReference>
<dbReference type="OrthoDB" id="38641at2"/>
<dbReference type="Gene3D" id="2.70.70.10">
    <property type="entry name" value="Glucose Permease (Domain IIA)"/>
    <property type="match status" value="1"/>
</dbReference>
<dbReference type="Proteomes" id="UP000197290">
    <property type="component" value="Unassembled WGS sequence"/>
</dbReference>
<feature type="coiled-coil region" evidence="2">
    <location>
        <begin position="259"/>
        <end position="398"/>
    </location>
</feature>
<feature type="compositionally biased region" description="Basic and acidic residues" evidence="3">
    <location>
        <begin position="622"/>
        <end position="640"/>
    </location>
</feature>
<feature type="domain" description="M23ase beta-sheet core" evidence="4">
    <location>
        <begin position="506"/>
        <end position="606"/>
    </location>
</feature>
<proteinExistence type="predicted"/>
<evidence type="ECO:0000259" key="4">
    <source>
        <dbReference type="Pfam" id="PF01551"/>
    </source>
</evidence>
<keyword evidence="5" id="KW-0378">Hydrolase</keyword>
<dbReference type="InterPro" id="IPR011055">
    <property type="entry name" value="Dup_hybrid_motif"/>
</dbReference>
<dbReference type="InterPro" id="IPR050570">
    <property type="entry name" value="Cell_wall_metabolism_enzyme"/>
</dbReference>
<accession>A0A245ZD14</accession>
<keyword evidence="1" id="KW-0732">Signal</keyword>
<dbReference type="EMBL" id="NBBI01000013">
    <property type="protein sequence ID" value="OWK27582.1"/>
    <property type="molecule type" value="Genomic_DNA"/>
</dbReference>
<name>A0A245ZD14_9SPHN</name>
<organism evidence="5 6">
    <name type="scientific">Sphingomonas dokdonensis</name>
    <dbReference type="NCBI Taxonomy" id="344880"/>
    <lineage>
        <taxon>Bacteria</taxon>
        <taxon>Pseudomonadati</taxon>
        <taxon>Pseudomonadota</taxon>
        <taxon>Alphaproteobacteria</taxon>
        <taxon>Sphingomonadales</taxon>
        <taxon>Sphingomonadaceae</taxon>
        <taxon>Sphingomonas</taxon>
    </lineage>
</organism>
<sequence>MARGNRQDLYLAVNGDVRGLQNTVKVGRTVLNEFGSTAGNVLEEVERQFQKIGAGGLPAGLKETERAYTETFRRIGAAAREAANAPTGQAAIQILDANASRAAADAATNKAAALRIVAEAAAKADQATGGNSAATRAYAVAAATAAVEADKEAAALREQAGIIGTVEQQLVGLTGAQQRSRVMSGQARAGYQQLSYQLGDISMQYSLGTSASIIFAQQSGQVIQALQLIGGEGNKVLSILGGPWGIALSSALVVATPFVAKLLEGGDAAKKEADQLRENAEKAMSAADAKKIFAATEAGAIDDVRALTEELEKQNETLKTNAERLNIRAKQRLETLQERRADVQSQLDDANAAAAQVPASGGVAGTASVAANEARKRIQELEATLKRIDGAIAKADAARLRTRADLAGEAAQRATDEVAAINYRYEGANGLIEQAKKRAIAEGTVDAVLTRQLKTLRDQQKAEVDTAQKREQAAKSSAKDGPLTTFIAPVNGTVSGRFKEQRVGHQHAGIDYAVPVGTAVRAPAAGTIDVAGQRQGYGNAIYINFGGGTTARFGHLSKFNVKPGDRVEAGDIIGYSGGEPGTPGAGRSTGAHLHYEVRRGGKAVDPRTGKFPTDSGGVGDSAARRQQAEARRQEAEENRRVQNADAYASLLSQAQEARYRIERSRAVTIAEAADLDVAAVERQRADFDRALQKGVELERWTQAEADAVKLITAQNAAGEIAAIRLRETAATITERAELERDALDDQASLLRLQGELATTAADRRAIARKLLKIEQDQVELALKAQIASERDPARRASLERRLAQTPAEYQLREQALDRQNADPLQAYGQQLVDATTDMDEALKGVAANGFGALEDASSRAAARAVTDLLKIRGVAGDVVNGIIQDLVRLAVQKAIVSAVGTSFFGLKDGGLVPGFADGGLPGFAFGGRPSVDRGLIRGPGTGRSDSILALVGGQMPILVSNGEGIVNERAVQQYWPLIDAMNKGTFPRFADGGLPSVPTLPRYPSIKAAQKALGESRREQLEVVGNIRVSPTKEFDARMETLAVRTVGAAAEPIMAGAQSRTITRLRRPSLPGGWG</sequence>
<protein>
    <submittedName>
        <fullName evidence="5">Murein DD-endopeptidase MepM</fullName>
        <ecNumber evidence="5">3.4.24.-</ecNumber>
    </submittedName>
</protein>
<feature type="compositionally biased region" description="Basic and acidic residues" evidence="3">
    <location>
        <begin position="459"/>
        <end position="473"/>
    </location>
</feature>
<keyword evidence="2" id="KW-0175">Coiled coil</keyword>
<evidence type="ECO:0000256" key="2">
    <source>
        <dbReference type="SAM" id="Coils"/>
    </source>
</evidence>
<feature type="compositionally biased region" description="Basic and acidic residues" evidence="3">
    <location>
        <begin position="599"/>
        <end position="608"/>
    </location>
</feature>
<dbReference type="PANTHER" id="PTHR21666:SF289">
    <property type="entry name" value="L-ALA--D-GLU ENDOPEPTIDASE"/>
    <property type="match status" value="1"/>
</dbReference>
<evidence type="ECO:0000313" key="6">
    <source>
        <dbReference type="Proteomes" id="UP000197290"/>
    </source>
</evidence>
<keyword evidence="6" id="KW-1185">Reference proteome</keyword>